<sequence length="52" mass="5790">MDPPAPQAIETSGKVLEFQADQDEKDKAINECCSCCYDCTEGCFDFLFCNLC</sequence>
<evidence type="ECO:0000313" key="2">
    <source>
        <dbReference type="Proteomes" id="UP000516437"/>
    </source>
</evidence>
<accession>A0A6A1VPP6</accession>
<keyword evidence="2" id="KW-1185">Reference proteome</keyword>
<proteinExistence type="predicted"/>
<reference evidence="1 2" key="1">
    <citation type="journal article" date="2019" name="Plant Biotechnol. J.">
        <title>The red bayberry genome and genetic basis of sex determination.</title>
        <authorList>
            <person name="Jia H.M."/>
            <person name="Jia H.J."/>
            <person name="Cai Q.L."/>
            <person name="Wang Y."/>
            <person name="Zhao H.B."/>
            <person name="Yang W.F."/>
            <person name="Wang G.Y."/>
            <person name="Li Y.H."/>
            <person name="Zhan D.L."/>
            <person name="Shen Y.T."/>
            <person name="Niu Q.F."/>
            <person name="Chang L."/>
            <person name="Qiu J."/>
            <person name="Zhao L."/>
            <person name="Xie H.B."/>
            <person name="Fu W.Y."/>
            <person name="Jin J."/>
            <person name="Li X.W."/>
            <person name="Jiao Y."/>
            <person name="Zhou C.C."/>
            <person name="Tu T."/>
            <person name="Chai C.Y."/>
            <person name="Gao J.L."/>
            <person name="Fan L.J."/>
            <person name="van de Weg E."/>
            <person name="Wang J.Y."/>
            <person name="Gao Z.S."/>
        </authorList>
    </citation>
    <scope>NUCLEOTIDE SEQUENCE [LARGE SCALE GENOMIC DNA]</scope>
    <source>
        <tissue evidence="1">Leaves</tissue>
    </source>
</reference>
<name>A0A6A1VPP6_9ROSI</name>
<organism evidence="1 2">
    <name type="scientific">Morella rubra</name>
    <name type="common">Chinese bayberry</name>
    <dbReference type="NCBI Taxonomy" id="262757"/>
    <lineage>
        <taxon>Eukaryota</taxon>
        <taxon>Viridiplantae</taxon>
        <taxon>Streptophyta</taxon>
        <taxon>Embryophyta</taxon>
        <taxon>Tracheophyta</taxon>
        <taxon>Spermatophyta</taxon>
        <taxon>Magnoliopsida</taxon>
        <taxon>eudicotyledons</taxon>
        <taxon>Gunneridae</taxon>
        <taxon>Pentapetalae</taxon>
        <taxon>rosids</taxon>
        <taxon>fabids</taxon>
        <taxon>Fagales</taxon>
        <taxon>Myricaceae</taxon>
        <taxon>Morella</taxon>
    </lineage>
</organism>
<comment type="caution">
    <text evidence="1">The sequence shown here is derived from an EMBL/GenBank/DDBJ whole genome shotgun (WGS) entry which is preliminary data.</text>
</comment>
<dbReference type="AlphaFoldDB" id="A0A6A1VPP6"/>
<evidence type="ECO:0000313" key="1">
    <source>
        <dbReference type="EMBL" id="KAB1214665.1"/>
    </source>
</evidence>
<dbReference type="EMBL" id="RXIC02000023">
    <property type="protein sequence ID" value="KAB1214665.1"/>
    <property type="molecule type" value="Genomic_DNA"/>
</dbReference>
<dbReference type="Proteomes" id="UP000516437">
    <property type="component" value="Chromosome 5"/>
</dbReference>
<dbReference type="OrthoDB" id="1479533at2759"/>
<gene>
    <name evidence="1" type="ORF">CJ030_MR5G022114</name>
</gene>
<protein>
    <submittedName>
        <fullName evidence="1">Uncharacterized protein</fullName>
    </submittedName>
</protein>